<accession>A0A0A6UE81</accession>
<reference evidence="2 3" key="1">
    <citation type="submission" date="2014-10" db="EMBL/GenBank/DDBJ databases">
        <title>Draft genome sequence of Actinoplanes utahensis NRRL 12052.</title>
        <authorList>
            <person name="Velasco-Bucheli B."/>
            <person name="del Cerro C."/>
            <person name="Hormigo D."/>
            <person name="Garcia J.L."/>
            <person name="Acebal C."/>
            <person name="Arroyo M."/>
            <person name="de la Mata I."/>
        </authorList>
    </citation>
    <scope>NUCLEOTIDE SEQUENCE [LARGE SCALE GENOMIC DNA]</scope>
    <source>
        <strain evidence="2 3">NRRL 12052</strain>
    </source>
</reference>
<organism evidence="2 3">
    <name type="scientific">Actinoplanes utahensis</name>
    <dbReference type="NCBI Taxonomy" id="1869"/>
    <lineage>
        <taxon>Bacteria</taxon>
        <taxon>Bacillati</taxon>
        <taxon>Actinomycetota</taxon>
        <taxon>Actinomycetes</taxon>
        <taxon>Micromonosporales</taxon>
        <taxon>Micromonosporaceae</taxon>
        <taxon>Actinoplanes</taxon>
    </lineage>
</organism>
<evidence type="ECO:0000256" key="1">
    <source>
        <dbReference type="SAM" id="MobiDB-lite"/>
    </source>
</evidence>
<name>A0A0A6UE81_ACTUT</name>
<evidence type="ECO:0000313" key="2">
    <source>
        <dbReference type="EMBL" id="KHD74325.1"/>
    </source>
</evidence>
<proteinExistence type="predicted"/>
<comment type="caution">
    <text evidence="2">The sequence shown here is derived from an EMBL/GenBank/DDBJ whole genome shotgun (WGS) entry which is preliminary data.</text>
</comment>
<keyword evidence="3" id="KW-1185">Reference proteome</keyword>
<feature type="region of interest" description="Disordered" evidence="1">
    <location>
        <begin position="1"/>
        <end position="33"/>
    </location>
</feature>
<dbReference type="EMBL" id="JRTT01000047">
    <property type="protein sequence ID" value="KHD74325.1"/>
    <property type="molecule type" value="Genomic_DNA"/>
</dbReference>
<dbReference type="AlphaFoldDB" id="A0A0A6UE81"/>
<evidence type="ECO:0000313" key="3">
    <source>
        <dbReference type="Proteomes" id="UP000054537"/>
    </source>
</evidence>
<protein>
    <submittedName>
        <fullName evidence="2">Uncharacterized protein</fullName>
    </submittedName>
</protein>
<dbReference type="Proteomes" id="UP000054537">
    <property type="component" value="Unassembled WGS sequence"/>
</dbReference>
<gene>
    <name evidence="2" type="ORF">MB27_29480</name>
</gene>
<sequence length="60" mass="5607">MEVLGSPEGGAGSLVDGSVEGSGDGIREGSVRAGPGVEAAGAGLLLRRGGSVVVGEVKGS</sequence>